<feature type="signal peptide" evidence="1">
    <location>
        <begin position="1"/>
        <end position="25"/>
    </location>
</feature>
<dbReference type="Proteomes" id="UP000284338">
    <property type="component" value="Unassembled WGS sequence"/>
</dbReference>
<feature type="chain" id="PRO_5041635354" description="Alpha/beta hydrolase" evidence="1">
    <location>
        <begin position="26"/>
        <end position="356"/>
    </location>
</feature>
<dbReference type="AlphaFoldDB" id="A0AA92X6Q8"/>
<protein>
    <recommendedName>
        <fullName evidence="4">Alpha/beta hydrolase</fullName>
    </recommendedName>
</protein>
<evidence type="ECO:0000313" key="3">
    <source>
        <dbReference type="Proteomes" id="UP000284338"/>
    </source>
</evidence>
<evidence type="ECO:0008006" key="4">
    <source>
        <dbReference type="Google" id="ProtNLM"/>
    </source>
</evidence>
<evidence type="ECO:0000256" key="1">
    <source>
        <dbReference type="SAM" id="SignalP"/>
    </source>
</evidence>
<dbReference type="Gene3D" id="3.40.50.1820">
    <property type="entry name" value="alpha/beta hydrolase"/>
    <property type="match status" value="1"/>
</dbReference>
<comment type="caution">
    <text evidence="2">The sequence shown here is derived from an EMBL/GenBank/DDBJ whole genome shotgun (WGS) entry which is preliminary data.</text>
</comment>
<sequence>MKCTSTLLLASVLTLAPAPFYPLFAADNSLEGIADAYQLKLDDSAGNLPYYVVKSHGRTPHSALVVLHGYPRDAGKTLTAALKAAQLADKTDDTLLVAPLYPVPAAQARRCHSPGVPAAQPDDTLWSCSSWIEGGLDLQSRVSSFSALDQLIAELKIKWPQLRQVTVAGFSAGAQFVQHYVGFAEPPTGVSLRYVVSDPGSWLYFDRFRPQPVADWRSCSQEKGCGFTWTEMTADSCPNLNRWKYGIENIPGFHGQTRETVRQRYAAADITYIEGEKDTGHAPGTFYKILDKSCAAQAQGPYRLQRGVAYAAYDRRFIAPSVKRQLLIVPGCAHDVSCIFPSSVARSALFVSPLAK</sequence>
<keyword evidence="1" id="KW-0732">Signal</keyword>
<dbReference type="InterPro" id="IPR029058">
    <property type="entry name" value="AB_hydrolase_fold"/>
</dbReference>
<accession>A0AA92X6Q8</accession>
<organism evidence="2 3">
    <name type="scientific">Serratia inhibens</name>
    <dbReference type="NCBI Taxonomy" id="2338073"/>
    <lineage>
        <taxon>Bacteria</taxon>
        <taxon>Pseudomonadati</taxon>
        <taxon>Pseudomonadota</taxon>
        <taxon>Gammaproteobacteria</taxon>
        <taxon>Enterobacterales</taxon>
        <taxon>Yersiniaceae</taxon>
        <taxon>Serratia</taxon>
    </lineage>
</organism>
<dbReference type="RefSeq" id="WP_119802600.1">
    <property type="nucleotide sequence ID" value="NZ_QYYG01000001.1"/>
</dbReference>
<evidence type="ECO:0000313" key="2">
    <source>
        <dbReference type="EMBL" id="RJF57383.1"/>
    </source>
</evidence>
<reference evidence="2 3" key="1">
    <citation type="submission" date="2018-09" db="EMBL/GenBank/DDBJ databases">
        <title>Draft genome of a novel serratia sp. strain with antifungal activity.</title>
        <authorList>
            <person name="Dichmann S.I."/>
            <person name="Park B.P."/>
            <person name="Pathiraja D."/>
            <person name="Choi I.-G."/>
            <person name="Stougaard P."/>
            <person name="Hennessy R.C."/>
        </authorList>
    </citation>
    <scope>NUCLEOTIDE SEQUENCE [LARGE SCALE GENOMIC DNA]</scope>
    <source>
        <strain evidence="2 3">S40</strain>
    </source>
</reference>
<proteinExistence type="predicted"/>
<dbReference type="SUPFAM" id="SSF53474">
    <property type="entry name" value="alpha/beta-Hydrolases"/>
    <property type="match status" value="1"/>
</dbReference>
<name>A0AA92X6Q8_9GAMM</name>
<dbReference type="PANTHER" id="PTHR35560:SF3">
    <property type="entry name" value="PEPTIDASE S9 PROLYL OLIGOPEPTIDASE CATALYTIC DOMAIN-CONTAINING PROTEIN"/>
    <property type="match status" value="1"/>
</dbReference>
<dbReference type="PANTHER" id="PTHR35560">
    <property type="entry name" value="BLL0132 PROTEIN"/>
    <property type="match status" value="1"/>
</dbReference>
<gene>
    <name evidence="2" type="ORF">D4100_00850</name>
</gene>
<keyword evidence="3" id="KW-1185">Reference proteome</keyword>
<dbReference type="EMBL" id="QYYG01000001">
    <property type="protein sequence ID" value="RJF57383.1"/>
    <property type="molecule type" value="Genomic_DNA"/>
</dbReference>